<evidence type="ECO:0000256" key="11">
    <source>
        <dbReference type="RuleBase" id="RU367150"/>
    </source>
</evidence>
<dbReference type="InterPro" id="IPR045143">
    <property type="entry name" value="Spc25"/>
</dbReference>
<evidence type="ECO:0000256" key="5">
    <source>
        <dbReference type="ARBA" id="ARBA00022618"/>
    </source>
</evidence>
<keyword evidence="9 11" id="KW-0131">Cell cycle</keyword>
<dbReference type="CDD" id="cd23784">
    <property type="entry name" value="RWD_Spc25"/>
    <property type="match status" value="1"/>
</dbReference>
<comment type="subcellular location">
    <subcellularLocation>
        <location evidence="11">Nucleus</location>
    </subcellularLocation>
    <subcellularLocation>
        <location evidence="11">Chromosome</location>
        <location evidence="11">Centromere</location>
        <location evidence="11">Kinetochore</location>
    </subcellularLocation>
</comment>
<dbReference type="GO" id="GO:0031262">
    <property type="term" value="C:Ndc80 complex"/>
    <property type="evidence" value="ECO:0007669"/>
    <property type="project" value="InterPro"/>
</dbReference>
<organism evidence="14 15">
    <name type="scientific">Zygosaccharomyces mellis</name>
    <dbReference type="NCBI Taxonomy" id="42258"/>
    <lineage>
        <taxon>Eukaryota</taxon>
        <taxon>Fungi</taxon>
        <taxon>Dikarya</taxon>
        <taxon>Ascomycota</taxon>
        <taxon>Saccharomycotina</taxon>
        <taxon>Saccharomycetes</taxon>
        <taxon>Saccharomycetales</taxon>
        <taxon>Saccharomycetaceae</taxon>
        <taxon>Zygosaccharomyces</taxon>
    </lineage>
</organism>
<feature type="coiled-coil region" evidence="12">
    <location>
        <begin position="47"/>
        <end position="130"/>
    </location>
</feature>
<evidence type="ECO:0000313" key="14">
    <source>
        <dbReference type="EMBL" id="GCF00964.1"/>
    </source>
</evidence>
<dbReference type="PANTHER" id="PTHR14281:SF0">
    <property type="entry name" value="KINETOCHORE PROTEIN SPC25"/>
    <property type="match status" value="1"/>
</dbReference>
<evidence type="ECO:0000313" key="15">
    <source>
        <dbReference type="Proteomes" id="UP000301737"/>
    </source>
</evidence>
<protein>
    <recommendedName>
        <fullName evidence="11">Kinetochore protein SPC25</fullName>
    </recommendedName>
</protein>
<keyword evidence="6 11" id="KW-0498">Mitosis</keyword>
<name>A0A4C2EAU4_9SACH</name>
<dbReference type="GO" id="GO:0005634">
    <property type="term" value="C:nucleus"/>
    <property type="evidence" value="ECO:0007669"/>
    <property type="project" value="UniProtKB-SubCell"/>
</dbReference>
<evidence type="ECO:0000256" key="2">
    <source>
        <dbReference type="ARBA" id="ARBA00006379"/>
    </source>
</evidence>
<feature type="domain" description="Chromosome segregation protein Spc25 C-terminal" evidence="13">
    <location>
        <begin position="149"/>
        <end position="220"/>
    </location>
</feature>
<comment type="caution">
    <text evidence="14">The sequence shown here is derived from an EMBL/GenBank/DDBJ whole genome shotgun (WGS) entry which is preliminary data.</text>
</comment>
<comment type="function">
    <text evidence="1 11">Acts as a component of the essential kinetochore-associated NDC80 complex, which is required for chromosome segregation and spindle checkpoint activity.</text>
</comment>
<keyword evidence="7 11" id="KW-0995">Kinetochore</keyword>
<dbReference type="AlphaFoldDB" id="A0A4C2EAU4"/>
<evidence type="ECO:0000256" key="6">
    <source>
        <dbReference type="ARBA" id="ARBA00022776"/>
    </source>
</evidence>
<comment type="similarity">
    <text evidence="2 11">Belongs to the SPC25 family.</text>
</comment>
<dbReference type="Proteomes" id="UP000301737">
    <property type="component" value="Unassembled WGS sequence"/>
</dbReference>
<keyword evidence="8 12" id="KW-0175">Coiled coil</keyword>
<dbReference type="GO" id="GO:0051301">
    <property type="term" value="P:cell division"/>
    <property type="evidence" value="ECO:0007669"/>
    <property type="project" value="UniProtKB-UniRule"/>
</dbReference>
<dbReference type="OrthoDB" id="4056921at2759"/>
<evidence type="ECO:0000259" key="13">
    <source>
        <dbReference type="Pfam" id="PF08234"/>
    </source>
</evidence>
<evidence type="ECO:0000256" key="9">
    <source>
        <dbReference type="ARBA" id="ARBA00023306"/>
    </source>
</evidence>
<accession>A0A4C2EAU4</accession>
<comment type="subunit">
    <text evidence="3">Component of the NDC80 complex, which consists of NDC80, NUF2, SPC24 and SPC25.</text>
</comment>
<keyword evidence="4 11" id="KW-0158">Chromosome</keyword>
<keyword evidence="10 11" id="KW-0137">Centromere</keyword>
<evidence type="ECO:0000256" key="8">
    <source>
        <dbReference type="ARBA" id="ARBA00023054"/>
    </source>
</evidence>
<keyword evidence="5 11" id="KW-0132">Cell division</keyword>
<evidence type="ECO:0000256" key="4">
    <source>
        <dbReference type="ARBA" id="ARBA00022454"/>
    </source>
</evidence>
<dbReference type="PANTHER" id="PTHR14281">
    <property type="entry name" value="KINETOCHORE PROTEIN SPC25-RELATED"/>
    <property type="match status" value="1"/>
</dbReference>
<dbReference type="GO" id="GO:0007059">
    <property type="term" value="P:chromosome segregation"/>
    <property type="evidence" value="ECO:0007669"/>
    <property type="project" value="InterPro"/>
</dbReference>
<keyword evidence="11" id="KW-0539">Nucleus</keyword>
<evidence type="ECO:0000256" key="3">
    <source>
        <dbReference type="ARBA" id="ARBA00011562"/>
    </source>
</evidence>
<dbReference type="EMBL" id="BIMX01000024">
    <property type="protein sequence ID" value="GCF00964.1"/>
    <property type="molecule type" value="Genomic_DNA"/>
</dbReference>
<evidence type="ECO:0000256" key="1">
    <source>
        <dbReference type="ARBA" id="ARBA00002772"/>
    </source>
</evidence>
<proteinExistence type="inferred from homology"/>
<dbReference type="InterPro" id="IPR013255">
    <property type="entry name" value="Spc25_C"/>
</dbReference>
<evidence type="ECO:0000256" key="7">
    <source>
        <dbReference type="ARBA" id="ARBA00022838"/>
    </source>
</evidence>
<gene>
    <name evidence="14" type="primary">SPC25</name>
    <name evidence="14" type="ORF">ZYGM_002118</name>
</gene>
<evidence type="ECO:0000256" key="12">
    <source>
        <dbReference type="SAM" id="Coils"/>
    </source>
</evidence>
<evidence type="ECO:0000256" key="10">
    <source>
        <dbReference type="ARBA" id="ARBA00023328"/>
    </source>
</evidence>
<keyword evidence="15" id="KW-1185">Reference proteome</keyword>
<reference evidence="14 15" key="1">
    <citation type="submission" date="2019-01" db="EMBL/GenBank/DDBJ databases">
        <title>Draft Genome Sequencing of Zygosaccharomyces mellis Ca-7.</title>
        <authorList>
            <person name="Shiwa Y."/>
            <person name="Kanesaki Y."/>
            <person name="Ishige T."/>
            <person name="Mura K."/>
            <person name="Hori T."/>
            <person name="Tamura T."/>
        </authorList>
    </citation>
    <scope>NUCLEOTIDE SEQUENCE [LARGE SCALE GENOMIC DNA]</scope>
    <source>
        <strain evidence="14 15">Ca-7</strain>
    </source>
</reference>
<dbReference type="Pfam" id="PF08234">
    <property type="entry name" value="Spindle_Spc25"/>
    <property type="match status" value="1"/>
</dbReference>
<dbReference type="Gene3D" id="3.30.457.50">
    <property type="entry name" value="Chromosome segregation protein Spc25"/>
    <property type="match status" value="1"/>
</dbReference>
<sequence length="228" mass="26958">MEEFSNLRERMVQFEHHLNHVLNNRTSSAAGTVQSYRDAVSQLGTRQRVLVDKLNELKELERRLQEDQKNAQRDAEGARSRLGTFRIRQQQLQSQKNTLIEESRELESLMDQKRREIDRKRAQLLRQRQKDHPEVELYEQLLGMRVDASQQGTLMFTFDHWDQDNLLQECKLTLDVSGDQFALLETVPSFESDEEKQELVERFNKNNDIRSFLAEARSKLTSRVMSKH</sequence>